<dbReference type="Proteomes" id="UP000223072">
    <property type="component" value="Segment"/>
</dbReference>
<reference evidence="1 2" key="1">
    <citation type="submission" date="2016-12" db="EMBL/GenBank/DDBJ databases">
        <title>Characterization and Genomic Analysis of a new Vibrio alginolyticus Phage Vp670, with an Endolysin gene cwlQ.</title>
        <authorList>
            <person name="Liu Q."/>
            <person name="Luo P."/>
            <person name="Tian Y."/>
            <person name="Yun L."/>
        </authorList>
    </citation>
    <scope>NUCLEOTIDE SEQUENCE [LARGE SCALE GENOMIC DNA]</scope>
</reference>
<name>A0A1L7DQ23_9CAUD</name>
<accession>A0A1L7DQ23</accession>
<proteinExistence type="predicted"/>
<organism evidence="1 2">
    <name type="scientific">Vibrio phage Vp670</name>
    <dbReference type="NCBI Taxonomy" id="1932890"/>
    <lineage>
        <taxon>Viruses</taxon>
        <taxon>Duplodnaviria</taxon>
        <taxon>Heunggongvirae</taxon>
        <taxon>Uroviricota</taxon>
        <taxon>Caudoviricetes</taxon>
        <taxon>Autographivirales</taxon>
        <taxon>Autosignataviridae</taxon>
        <taxon>Colwellvirinae</taxon>
        <taxon>Kaohsiungvirus</taxon>
        <taxon>Kaohsiungvirus Vp670</taxon>
    </lineage>
</organism>
<protein>
    <submittedName>
        <fullName evidence="1">Uncharacterized protein</fullName>
    </submittedName>
</protein>
<gene>
    <name evidence="1" type="ORF">QD07_28</name>
</gene>
<evidence type="ECO:0000313" key="1">
    <source>
        <dbReference type="EMBL" id="APU00165.1"/>
    </source>
</evidence>
<sequence length="44" mass="5172">MIYLINFLLFLLSIRAEESVNDNWILNTAIGDSLWYPNHFDADI</sequence>
<dbReference type="EMBL" id="KY290756">
    <property type="protein sequence ID" value="APU00165.1"/>
    <property type="molecule type" value="Genomic_DNA"/>
</dbReference>
<evidence type="ECO:0000313" key="2">
    <source>
        <dbReference type="Proteomes" id="UP000223072"/>
    </source>
</evidence>
<keyword evidence="2" id="KW-1185">Reference proteome</keyword>